<evidence type="ECO:0000313" key="2">
    <source>
        <dbReference type="Proteomes" id="UP001215280"/>
    </source>
</evidence>
<dbReference type="PANTHER" id="PTHR32285:SF213">
    <property type="entry name" value="PROTEIN TRICHOME BIREFRINGENCE-LIKE 11"/>
    <property type="match status" value="1"/>
</dbReference>
<reference evidence="1" key="1">
    <citation type="submission" date="2023-03" db="EMBL/GenBank/DDBJ databases">
        <title>Massive genome expansion in bonnet fungi (Mycena s.s.) driven by repeated elements and novel gene families across ecological guilds.</title>
        <authorList>
            <consortium name="Lawrence Berkeley National Laboratory"/>
            <person name="Harder C.B."/>
            <person name="Miyauchi S."/>
            <person name="Viragh M."/>
            <person name="Kuo A."/>
            <person name="Thoen E."/>
            <person name="Andreopoulos B."/>
            <person name="Lu D."/>
            <person name="Skrede I."/>
            <person name="Drula E."/>
            <person name="Henrissat B."/>
            <person name="Morin E."/>
            <person name="Kohler A."/>
            <person name="Barry K."/>
            <person name="LaButti K."/>
            <person name="Morin E."/>
            <person name="Salamov A."/>
            <person name="Lipzen A."/>
            <person name="Mereny Z."/>
            <person name="Hegedus B."/>
            <person name="Baldrian P."/>
            <person name="Stursova M."/>
            <person name="Weitz H."/>
            <person name="Taylor A."/>
            <person name="Grigoriev I.V."/>
            <person name="Nagy L.G."/>
            <person name="Martin F."/>
            <person name="Kauserud H."/>
        </authorList>
    </citation>
    <scope>NUCLEOTIDE SEQUENCE</scope>
    <source>
        <strain evidence="1">CBHHK188m</strain>
    </source>
</reference>
<organism evidence="1 2">
    <name type="scientific">Mycena maculata</name>
    <dbReference type="NCBI Taxonomy" id="230809"/>
    <lineage>
        <taxon>Eukaryota</taxon>
        <taxon>Fungi</taxon>
        <taxon>Dikarya</taxon>
        <taxon>Basidiomycota</taxon>
        <taxon>Agaricomycotina</taxon>
        <taxon>Agaricomycetes</taxon>
        <taxon>Agaricomycetidae</taxon>
        <taxon>Agaricales</taxon>
        <taxon>Marasmiineae</taxon>
        <taxon>Mycenaceae</taxon>
        <taxon>Mycena</taxon>
    </lineage>
</organism>
<protein>
    <submittedName>
        <fullName evidence="1">Uncharacterized protein</fullName>
    </submittedName>
</protein>
<dbReference type="Proteomes" id="UP001215280">
    <property type="component" value="Unassembled WGS sequence"/>
</dbReference>
<dbReference type="GO" id="GO:0016413">
    <property type="term" value="F:O-acetyltransferase activity"/>
    <property type="evidence" value="ECO:0007669"/>
    <property type="project" value="InterPro"/>
</dbReference>
<gene>
    <name evidence="1" type="ORF">DFH07DRAFT_882804</name>
</gene>
<accession>A0AAD7NHT3</accession>
<comment type="caution">
    <text evidence="1">The sequence shown here is derived from an EMBL/GenBank/DDBJ whole genome shotgun (WGS) entry which is preliminary data.</text>
</comment>
<keyword evidence="2" id="KW-1185">Reference proteome</keyword>
<sequence length="436" mass="50772">MGPRSLYTKILAIGGGLTLFTLSVHSFYPTASLTQFSFLTARRGTCSPKSYADGEWIHRPRTSDTLMVNREDALRYAGFEGCASSREYYWHLAADNEEHWNRFPDVNSWQWQPKQPECHIQDMQPLDLLRELVEEGGWLLIGDSITEGHFFSLSCMLHPHVRATPDYRENEYWDRAWPQNLYFDPGSPLISRLNLPVGFSFANTPLVTFRRVDLLLEKHQLIDLHHRLYVEPANFSLFSDEAVWSLDPAEYTSIFTSPEANYKTMVVSTAGHWTTTLFDGYRDEAKTETGFGIEGVIQFFSQAAKKWANDVQRRLTDEKRRNPGKPERQVVVRAYLPGHEDCHDEFKPWDEIKPFVWNWWNWGSIWEFNEVFEELLSLSKYPNIHYLAIDRPARLRPDAHVPSDCLHIMAGAGVLEGWSHYIWHFVTREIGARRIR</sequence>
<dbReference type="AlphaFoldDB" id="A0AAD7NHT3"/>
<dbReference type="GO" id="GO:0005794">
    <property type="term" value="C:Golgi apparatus"/>
    <property type="evidence" value="ECO:0007669"/>
    <property type="project" value="TreeGrafter"/>
</dbReference>
<name>A0AAD7NHT3_9AGAR</name>
<dbReference type="InterPro" id="IPR029962">
    <property type="entry name" value="TBL"/>
</dbReference>
<evidence type="ECO:0000313" key="1">
    <source>
        <dbReference type="EMBL" id="KAJ7762787.1"/>
    </source>
</evidence>
<proteinExistence type="predicted"/>
<dbReference type="PANTHER" id="PTHR32285">
    <property type="entry name" value="PROTEIN TRICHOME BIREFRINGENCE-LIKE 9-RELATED"/>
    <property type="match status" value="1"/>
</dbReference>
<dbReference type="EMBL" id="JARJLG010000042">
    <property type="protein sequence ID" value="KAJ7762787.1"/>
    <property type="molecule type" value="Genomic_DNA"/>
</dbReference>